<evidence type="ECO:0000256" key="1">
    <source>
        <dbReference type="ARBA" id="ARBA00010164"/>
    </source>
</evidence>
<dbReference type="Proteomes" id="UP001285835">
    <property type="component" value="Unassembled WGS sequence"/>
</dbReference>
<keyword evidence="2" id="KW-0808">Transferase</keyword>
<dbReference type="PANTHER" id="PTHR37419:SF8">
    <property type="entry name" value="TOXIN YJJJ"/>
    <property type="match status" value="1"/>
</dbReference>
<dbReference type="Pfam" id="PF07804">
    <property type="entry name" value="HipA_C"/>
    <property type="match status" value="1"/>
</dbReference>
<dbReference type="PANTHER" id="PTHR37419">
    <property type="entry name" value="SERINE/THREONINE-PROTEIN KINASE TOXIN HIPA"/>
    <property type="match status" value="1"/>
</dbReference>
<protein>
    <submittedName>
        <fullName evidence="5">HipA domain-containing protein</fullName>
    </submittedName>
</protein>
<comment type="caution">
    <text evidence="5">The sequence shown here is derived from an EMBL/GenBank/DDBJ whole genome shotgun (WGS) entry which is preliminary data.</text>
</comment>
<dbReference type="EMBL" id="JAWZXF010000015">
    <property type="protein sequence ID" value="MDX7923108.1"/>
    <property type="molecule type" value="Genomic_DNA"/>
</dbReference>
<dbReference type="PIRSF" id="PIRSF028135">
    <property type="entry name" value="UCP028135_HipA-like"/>
    <property type="match status" value="1"/>
</dbReference>
<evidence type="ECO:0000313" key="5">
    <source>
        <dbReference type="EMBL" id="MDX7923108.1"/>
    </source>
</evidence>
<organism evidence="5 6">
    <name type="scientific">Aeromonas media</name>
    <dbReference type="NCBI Taxonomy" id="651"/>
    <lineage>
        <taxon>Bacteria</taxon>
        <taxon>Pseudomonadati</taxon>
        <taxon>Pseudomonadota</taxon>
        <taxon>Gammaproteobacteria</taxon>
        <taxon>Aeromonadales</taxon>
        <taxon>Aeromonadaceae</taxon>
        <taxon>Aeromonas</taxon>
    </lineage>
</organism>
<dbReference type="AlphaFoldDB" id="A0AAP6L465"/>
<dbReference type="GO" id="GO:0004674">
    <property type="term" value="F:protein serine/threonine kinase activity"/>
    <property type="evidence" value="ECO:0007669"/>
    <property type="project" value="TreeGrafter"/>
</dbReference>
<feature type="domain" description="HipA-like C-terminal" evidence="4">
    <location>
        <begin position="167"/>
        <end position="395"/>
    </location>
</feature>
<name>A0AAP6L465_AERME</name>
<evidence type="ECO:0000313" key="6">
    <source>
        <dbReference type="Proteomes" id="UP001285835"/>
    </source>
</evidence>
<evidence type="ECO:0000256" key="3">
    <source>
        <dbReference type="ARBA" id="ARBA00022777"/>
    </source>
</evidence>
<sequence>MELTIQIYGEKGWCDAARLRLNEGGKRSARLAYEFDYALEHLHQTQGWHACALRYPIELMIPHDGGWFRFLDDIMPAGSARRYWVRQLDIGHLGEEGQDRTLLALGTIAPIGNLRIKEAVERVATQIPEQSRVTQLRFPVAMVLERDTDFLEYAQQMGAASGGATGAGGEAPKLLLRQNRNQEVWIDTFQDDPYCLDEFYLVKFPRNNRSAIDQDILRAEYHYYQELNALGIDTIPIHGMRLDEGSKYPSLWLPRFDVAVQEQKLVRFGVESVYSVMDAAPGSDLNHLDILDTLLPMLEGEARQRNTRFNSAAFVIEWVRRDLLNVVFGNSDNHGRNTALLKSDEGIWLAPVYDFAPMKADPEGIRRTTQWGLGLEEGGQFDWVAIAQRLSHRVEPDILLASLTELALRLKGLPERLARRGVPVSILNMPTFNFNTLDERLTVWIEQWGA</sequence>
<dbReference type="InterPro" id="IPR012893">
    <property type="entry name" value="HipA-like_C"/>
</dbReference>
<evidence type="ECO:0000256" key="2">
    <source>
        <dbReference type="ARBA" id="ARBA00022679"/>
    </source>
</evidence>
<accession>A0AAP6L465</accession>
<evidence type="ECO:0000259" key="4">
    <source>
        <dbReference type="Pfam" id="PF07804"/>
    </source>
</evidence>
<dbReference type="GO" id="GO:0005829">
    <property type="term" value="C:cytosol"/>
    <property type="evidence" value="ECO:0007669"/>
    <property type="project" value="TreeGrafter"/>
</dbReference>
<keyword evidence="3" id="KW-0418">Kinase</keyword>
<proteinExistence type="inferred from homology"/>
<dbReference type="InterPro" id="IPR016869">
    <property type="entry name" value="UCP028135_HipA-like"/>
</dbReference>
<comment type="similarity">
    <text evidence="1">Belongs to the HipA Ser/Thr kinase family.</text>
</comment>
<gene>
    <name evidence="5" type="ORF">SJS82_14355</name>
</gene>
<dbReference type="InterPro" id="IPR052028">
    <property type="entry name" value="HipA_Ser/Thr_kinase"/>
</dbReference>
<reference evidence="5" key="1">
    <citation type="submission" date="2023-11" db="EMBL/GenBank/DDBJ databases">
        <title>WGS of Aeromonas in Northern Israel.</title>
        <authorList>
            <person name="Hershko Y."/>
        </authorList>
    </citation>
    <scope>NUCLEOTIDE SEQUENCE</scope>
    <source>
        <strain evidence="5">02297</strain>
    </source>
</reference>